<accession>A0A8E0S0D0</accession>
<dbReference type="Pfam" id="PF18258">
    <property type="entry name" value="IL4_i_Ig"/>
    <property type="match status" value="1"/>
</dbReference>
<proteinExistence type="inferred from homology"/>
<dbReference type="InterPro" id="IPR041305">
    <property type="entry name" value="IL4_i_Ig"/>
</dbReference>
<dbReference type="InterPro" id="IPR011024">
    <property type="entry name" value="G_crystallin-like"/>
</dbReference>
<evidence type="ECO:0000256" key="2">
    <source>
        <dbReference type="ARBA" id="ARBA00022737"/>
    </source>
</evidence>
<evidence type="ECO:0000313" key="6">
    <source>
        <dbReference type="Proteomes" id="UP000728185"/>
    </source>
</evidence>
<feature type="chain" id="PRO_5034882440" description="Beta/gamma crystallin 'Greek key' domain-containing protein" evidence="3">
    <location>
        <begin position="22"/>
        <end position="231"/>
    </location>
</feature>
<dbReference type="InterPro" id="IPR001064">
    <property type="entry name" value="Beta/gamma_crystallin"/>
</dbReference>
<dbReference type="Gene3D" id="2.60.20.10">
    <property type="entry name" value="Crystallins"/>
    <property type="match status" value="1"/>
</dbReference>
<comment type="similarity">
    <text evidence="1">Belongs to the beta/gamma-crystallin family.</text>
</comment>
<dbReference type="SUPFAM" id="SSF49695">
    <property type="entry name" value="gamma-Crystallin-like"/>
    <property type="match status" value="1"/>
</dbReference>
<evidence type="ECO:0000256" key="3">
    <source>
        <dbReference type="SAM" id="SignalP"/>
    </source>
</evidence>
<dbReference type="AlphaFoldDB" id="A0A8E0S0D0"/>
<dbReference type="Proteomes" id="UP000728185">
    <property type="component" value="Unassembled WGS sequence"/>
</dbReference>
<keyword evidence="3" id="KW-0732">Signal</keyword>
<name>A0A8E0S0D0_9TREM</name>
<dbReference type="PROSITE" id="PS50915">
    <property type="entry name" value="CRYSTALLIN_BETA_GAMMA"/>
    <property type="match status" value="1"/>
</dbReference>
<evidence type="ECO:0000259" key="4">
    <source>
        <dbReference type="PROSITE" id="PS50915"/>
    </source>
</evidence>
<evidence type="ECO:0000313" key="5">
    <source>
        <dbReference type="EMBL" id="KAA0196086.1"/>
    </source>
</evidence>
<gene>
    <name evidence="5" type="ORF">FBUS_04546</name>
</gene>
<feature type="domain" description="Beta/gamma crystallin 'Greek key'" evidence="4">
    <location>
        <begin position="108"/>
        <end position="149"/>
    </location>
</feature>
<protein>
    <recommendedName>
        <fullName evidence="4">Beta/gamma crystallin 'Greek key' domain-containing protein</fullName>
    </recommendedName>
</protein>
<dbReference type="OrthoDB" id="6221393at2759"/>
<organism evidence="5 6">
    <name type="scientific">Fasciolopsis buskii</name>
    <dbReference type="NCBI Taxonomy" id="27845"/>
    <lineage>
        <taxon>Eukaryota</taxon>
        <taxon>Metazoa</taxon>
        <taxon>Spiralia</taxon>
        <taxon>Lophotrochozoa</taxon>
        <taxon>Platyhelminthes</taxon>
        <taxon>Trematoda</taxon>
        <taxon>Digenea</taxon>
        <taxon>Plagiorchiida</taxon>
        <taxon>Echinostomata</taxon>
        <taxon>Echinostomatoidea</taxon>
        <taxon>Fasciolidae</taxon>
        <taxon>Fasciolopsis</taxon>
    </lineage>
</organism>
<comment type="caution">
    <text evidence="5">The sequence shown here is derived from an EMBL/GenBank/DDBJ whole genome shotgun (WGS) entry which is preliminary data.</text>
</comment>
<reference evidence="5" key="1">
    <citation type="submission" date="2019-05" db="EMBL/GenBank/DDBJ databases">
        <title>Annotation for the trematode Fasciolopsis buski.</title>
        <authorList>
            <person name="Choi Y.-J."/>
        </authorList>
    </citation>
    <scope>NUCLEOTIDE SEQUENCE</scope>
    <source>
        <strain evidence="5">HT</strain>
        <tissue evidence="5">Whole worm</tissue>
    </source>
</reference>
<feature type="signal peptide" evidence="3">
    <location>
        <begin position="1"/>
        <end position="21"/>
    </location>
</feature>
<dbReference type="EMBL" id="LUCM01003250">
    <property type="protein sequence ID" value="KAA0196086.1"/>
    <property type="molecule type" value="Genomic_DNA"/>
</dbReference>
<keyword evidence="6" id="KW-1185">Reference proteome</keyword>
<keyword evidence="2" id="KW-0677">Repeat</keyword>
<sequence length="231" mass="26463">MMNNLQPFILALLAGVGFMKATSDLVLKEAEFDFASTKEKTREFSSHPNLLRGFRHAADLQCLRLYSEKRFAGAWSDLCNSNELLAHFNIFHTESVCAPKDNFWQKKRYWLLFTEPSFRGKYIMLSEQECVRNLDRTGMTTVGSVLICNVDSPVGSTSVHCTFPPKPWRTYRGLSNYEAREAVEKAVQMQNRVNSINFQSRSNEQNPESKFTQSLLDRLKSGAVQISEDRD</sequence>
<evidence type="ECO:0000256" key="1">
    <source>
        <dbReference type="ARBA" id="ARBA00009646"/>
    </source>
</evidence>